<dbReference type="STRING" id="282197.SAMN04488517_102323"/>
<name>A0A0M6XTC4_9RHOB</name>
<dbReference type="OrthoDB" id="8385448at2"/>
<proteinExistence type="predicted"/>
<evidence type="ECO:0000313" key="1">
    <source>
        <dbReference type="EMBL" id="CTQ33493.1"/>
    </source>
</evidence>
<accession>A0A0M6XTC4</accession>
<organism evidence="1 2">
    <name type="scientific">Jannaschia rubra</name>
    <dbReference type="NCBI Taxonomy" id="282197"/>
    <lineage>
        <taxon>Bacteria</taxon>
        <taxon>Pseudomonadati</taxon>
        <taxon>Pseudomonadota</taxon>
        <taxon>Alphaproteobacteria</taxon>
        <taxon>Rhodobacterales</taxon>
        <taxon>Roseobacteraceae</taxon>
        <taxon>Jannaschia</taxon>
    </lineage>
</organism>
<reference evidence="1 2" key="1">
    <citation type="submission" date="2015-07" db="EMBL/GenBank/DDBJ databases">
        <authorList>
            <person name="Noorani M."/>
        </authorList>
    </citation>
    <scope>NUCLEOTIDE SEQUENCE [LARGE SCALE GENOMIC DNA]</scope>
    <source>
        <strain evidence="1 2">CECT 5088</strain>
    </source>
</reference>
<gene>
    <name evidence="1" type="ORF">JAN5088_02275</name>
</gene>
<dbReference type="EMBL" id="CXPG01000020">
    <property type="protein sequence ID" value="CTQ33493.1"/>
    <property type="molecule type" value="Genomic_DNA"/>
</dbReference>
<dbReference type="RefSeq" id="WP_055682896.1">
    <property type="nucleotide sequence ID" value="NZ_CXPG01000020.1"/>
</dbReference>
<dbReference type="AlphaFoldDB" id="A0A0M6XTC4"/>
<sequence>MKILTFTLLLANAAAADAVPEWRDLYERCETAVVADMPFDATGLASRPPPVVGEVVEQAPFRDRIDYRTLATSGRIVPAIWGVEGGRFEVELLEYPARNGTRAICEVVVAHDASALDDAEAEALLVAFDDLVGDRLADGDWQELDLDAGVGTTRTGMQLAAPNSRGCIVTASMTVDPADGYFRSSVAEAAGDPGCGGQSLLTGRRALQRKATE</sequence>
<keyword evidence="2" id="KW-1185">Reference proteome</keyword>
<protein>
    <submittedName>
        <fullName evidence="1">Uncharacterized protein</fullName>
    </submittedName>
</protein>
<evidence type="ECO:0000313" key="2">
    <source>
        <dbReference type="Proteomes" id="UP000048908"/>
    </source>
</evidence>
<dbReference type="Proteomes" id="UP000048908">
    <property type="component" value="Unassembled WGS sequence"/>
</dbReference>